<comment type="caution">
    <text evidence="2">The sequence shown here is derived from an EMBL/GenBank/DDBJ whole genome shotgun (WGS) entry which is preliminary data.</text>
</comment>
<evidence type="ECO:0000259" key="1">
    <source>
        <dbReference type="Pfam" id="PF03457"/>
    </source>
</evidence>
<dbReference type="OrthoDB" id="4315859at2"/>
<dbReference type="RefSeq" id="WP_136730811.1">
    <property type="nucleotide sequence ID" value="NZ_SUMC01000165.1"/>
</dbReference>
<gene>
    <name evidence="2" type="ORF">FCI23_51210</name>
</gene>
<organism evidence="2 3">
    <name type="scientific">Actinacidiphila oryziradicis</name>
    <dbReference type="NCBI Taxonomy" id="2571141"/>
    <lineage>
        <taxon>Bacteria</taxon>
        <taxon>Bacillati</taxon>
        <taxon>Actinomycetota</taxon>
        <taxon>Actinomycetes</taxon>
        <taxon>Kitasatosporales</taxon>
        <taxon>Streptomycetaceae</taxon>
        <taxon>Actinacidiphila</taxon>
    </lineage>
</organism>
<proteinExistence type="predicted"/>
<dbReference type="Proteomes" id="UP000305778">
    <property type="component" value="Unassembled WGS sequence"/>
</dbReference>
<protein>
    <recommendedName>
        <fullName evidence="1">Helicase-associated domain-containing protein</fullName>
    </recommendedName>
</protein>
<dbReference type="EMBL" id="SUMC01000165">
    <property type="protein sequence ID" value="TJZ96261.1"/>
    <property type="molecule type" value="Genomic_DNA"/>
</dbReference>
<keyword evidence="3" id="KW-1185">Reference proteome</keyword>
<sequence>MRWARRSGPAATSCSSHGLSAAFARGVAALAQYLAREGTLSVPRAHAEQLPDGTTIKLGTWLMNTKNRRDKLTGPQRAALAEIGVEWV</sequence>
<dbReference type="AlphaFoldDB" id="A0A4U0RKJ3"/>
<evidence type="ECO:0000313" key="2">
    <source>
        <dbReference type="EMBL" id="TJZ96261.1"/>
    </source>
</evidence>
<dbReference type="InterPro" id="IPR005114">
    <property type="entry name" value="Helicase_assoc"/>
</dbReference>
<evidence type="ECO:0000313" key="3">
    <source>
        <dbReference type="Proteomes" id="UP000305778"/>
    </source>
</evidence>
<reference evidence="2 3" key="1">
    <citation type="submission" date="2019-04" db="EMBL/GenBank/DDBJ databases">
        <title>Streptomyces oryziradicis sp. nov., a novel actinomycete isolated from rhizosphere soil of rice (Oryza sativa L.).</title>
        <authorList>
            <person name="Li C."/>
        </authorList>
    </citation>
    <scope>NUCLEOTIDE SEQUENCE [LARGE SCALE GENOMIC DNA]</scope>
    <source>
        <strain evidence="2 3">NEAU-C40</strain>
    </source>
</reference>
<feature type="domain" description="Helicase-associated" evidence="1">
    <location>
        <begin position="21"/>
        <end position="85"/>
    </location>
</feature>
<accession>A0A4U0RKJ3</accession>
<dbReference type="Pfam" id="PF03457">
    <property type="entry name" value="HA"/>
    <property type="match status" value="1"/>
</dbReference>
<name>A0A4U0RKJ3_9ACTN</name>